<evidence type="ECO:0000313" key="8">
    <source>
        <dbReference type="Proteomes" id="UP000241229"/>
    </source>
</evidence>
<feature type="domain" description="Alcohol dehydrogenase iron-type/glycerol dehydrogenase GldA" evidence="5">
    <location>
        <begin position="14"/>
        <end position="181"/>
    </location>
</feature>
<evidence type="ECO:0000256" key="4">
    <source>
        <dbReference type="ARBA" id="ARBA00023027"/>
    </source>
</evidence>
<dbReference type="Proteomes" id="UP000241229">
    <property type="component" value="Unassembled WGS sequence"/>
</dbReference>
<dbReference type="GO" id="GO:0046872">
    <property type="term" value="F:metal ion binding"/>
    <property type="evidence" value="ECO:0007669"/>
    <property type="project" value="InterPro"/>
</dbReference>
<evidence type="ECO:0000256" key="3">
    <source>
        <dbReference type="ARBA" id="ARBA00023002"/>
    </source>
</evidence>
<dbReference type="PANTHER" id="PTHR11496">
    <property type="entry name" value="ALCOHOL DEHYDROGENASE"/>
    <property type="match status" value="1"/>
</dbReference>
<keyword evidence="8" id="KW-1185">Reference proteome</keyword>
<sequence>MQIGRFQPPSRQIVVYGQPAGTALTQILKDFWATQAVLVTNTSLARPGGLADKVAAELGDACVRRVDGLAANSPRADVVRVADALRSRGIEAVVALGGGSVVETVKAARICLTNNVGDAADLDRLKRSTTAASPRPYLISIPTTLSAAEYTQYAGITDERTGVKDAFHHPDLAADAVILDPEATTATPDALWFSTGLRALDHAVETWCSPVRAPYADATALHAARMLARALSRTKAEPGDLAARLDCQIGAWMSIQGATIGISHGASHGIGHGLSAVTGMSHGITSCIMLPHVLRYNAAVNADRQAVLAEAMGRPGMPLAEVIAALVAEFGLPSRLRDAGVREEQLDAVADAALASPRVKANARPVAGKAEMMGILQAAW</sequence>
<reference evidence="7 8" key="1">
    <citation type="submission" date="2018-03" db="EMBL/GenBank/DDBJ databases">
        <title>The draft genome of Mesorhizobium sp. 6GN-30.</title>
        <authorList>
            <person name="Liu L."/>
            <person name="Li L."/>
            <person name="Wang T."/>
            <person name="Zhang X."/>
            <person name="Liang L."/>
        </authorList>
    </citation>
    <scope>NUCLEOTIDE SEQUENCE [LARGE SCALE GENOMIC DNA]</scope>
    <source>
        <strain evidence="7 8">6GN30</strain>
    </source>
</reference>
<dbReference type="Pfam" id="PF25137">
    <property type="entry name" value="ADH_Fe_C"/>
    <property type="match status" value="1"/>
</dbReference>
<dbReference type="Pfam" id="PF00465">
    <property type="entry name" value="Fe-ADH"/>
    <property type="match status" value="1"/>
</dbReference>
<comment type="cofactor">
    <cofactor evidence="1">
        <name>Fe cation</name>
        <dbReference type="ChEBI" id="CHEBI:24875"/>
    </cofactor>
</comment>
<evidence type="ECO:0000256" key="1">
    <source>
        <dbReference type="ARBA" id="ARBA00001962"/>
    </source>
</evidence>
<comment type="caution">
    <text evidence="7">The sequence shown here is derived from an EMBL/GenBank/DDBJ whole genome shotgun (WGS) entry which is preliminary data.</text>
</comment>
<dbReference type="Gene3D" id="1.20.1090.10">
    <property type="entry name" value="Dehydroquinate synthase-like - alpha domain"/>
    <property type="match status" value="1"/>
</dbReference>
<dbReference type="InterPro" id="IPR001670">
    <property type="entry name" value="ADH_Fe/GldA"/>
</dbReference>
<evidence type="ECO:0000313" key="7">
    <source>
        <dbReference type="EMBL" id="PSJ65264.1"/>
    </source>
</evidence>
<dbReference type="CDD" id="cd08192">
    <property type="entry name" value="MAR-like"/>
    <property type="match status" value="1"/>
</dbReference>
<gene>
    <name evidence="7" type="ORF">C7I84_02655</name>
</gene>
<dbReference type="PANTHER" id="PTHR11496:SF102">
    <property type="entry name" value="ALCOHOL DEHYDROGENASE 4"/>
    <property type="match status" value="1"/>
</dbReference>
<dbReference type="GO" id="GO:0004022">
    <property type="term" value="F:alcohol dehydrogenase (NAD+) activity"/>
    <property type="evidence" value="ECO:0007669"/>
    <property type="project" value="TreeGrafter"/>
</dbReference>
<feature type="domain" description="Fe-containing alcohol dehydrogenase-like C-terminal" evidence="6">
    <location>
        <begin position="194"/>
        <end position="380"/>
    </location>
</feature>
<accession>A0A2P7SS06</accession>
<dbReference type="RefSeq" id="WP_106770604.1">
    <property type="nucleotide sequence ID" value="NZ_PXYK01000002.1"/>
</dbReference>
<dbReference type="Gene3D" id="3.40.50.1970">
    <property type="match status" value="1"/>
</dbReference>
<evidence type="ECO:0000259" key="5">
    <source>
        <dbReference type="Pfam" id="PF00465"/>
    </source>
</evidence>
<evidence type="ECO:0000256" key="2">
    <source>
        <dbReference type="ARBA" id="ARBA00007358"/>
    </source>
</evidence>
<dbReference type="SUPFAM" id="SSF56796">
    <property type="entry name" value="Dehydroquinate synthase-like"/>
    <property type="match status" value="1"/>
</dbReference>
<dbReference type="InterPro" id="IPR018211">
    <property type="entry name" value="ADH_Fe_CS"/>
</dbReference>
<evidence type="ECO:0000259" key="6">
    <source>
        <dbReference type="Pfam" id="PF25137"/>
    </source>
</evidence>
<dbReference type="PROSITE" id="PS00060">
    <property type="entry name" value="ADH_IRON_2"/>
    <property type="match status" value="1"/>
</dbReference>
<dbReference type="InterPro" id="IPR056798">
    <property type="entry name" value="ADH_Fe_C"/>
</dbReference>
<dbReference type="EMBL" id="PXYK01000002">
    <property type="protein sequence ID" value="PSJ65264.1"/>
    <property type="molecule type" value="Genomic_DNA"/>
</dbReference>
<dbReference type="OrthoDB" id="3812122at2"/>
<proteinExistence type="inferred from homology"/>
<name>A0A2P7SS06_9HYPH</name>
<keyword evidence="4" id="KW-0520">NAD</keyword>
<dbReference type="InterPro" id="IPR039697">
    <property type="entry name" value="Alcohol_dehydrogenase_Fe"/>
</dbReference>
<organism evidence="7 8">
    <name type="scientific">Kumtagia ephedrae</name>
    <dbReference type="NCBI Taxonomy" id="2116701"/>
    <lineage>
        <taxon>Bacteria</taxon>
        <taxon>Pseudomonadati</taxon>
        <taxon>Pseudomonadota</taxon>
        <taxon>Alphaproteobacteria</taxon>
        <taxon>Hyphomicrobiales</taxon>
        <taxon>Phyllobacteriaceae</taxon>
        <taxon>Kumtagia</taxon>
    </lineage>
</organism>
<keyword evidence="3" id="KW-0560">Oxidoreductase</keyword>
<dbReference type="AlphaFoldDB" id="A0A2P7SS06"/>
<protein>
    <submittedName>
        <fullName evidence="7">Maleylacetate reductase</fullName>
    </submittedName>
</protein>
<comment type="similarity">
    <text evidence="2">Belongs to the iron-containing alcohol dehydrogenase family.</text>
</comment>